<evidence type="ECO:0000259" key="3">
    <source>
        <dbReference type="Pfam" id="PF07670"/>
    </source>
</evidence>
<dbReference type="Pfam" id="PF07662">
    <property type="entry name" value="Nucleos_tra2_C"/>
    <property type="match status" value="1"/>
</dbReference>
<feature type="domain" description="Nucleoside transporter/FeoB GTPase Gate" evidence="3">
    <location>
        <begin position="153"/>
        <end position="291"/>
    </location>
</feature>
<dbReference type="InterPro" id="IPR011657">
    <property type="entry name" value="CNT_C_dom"/>
</dbReference>
<dbReference type="PANTHER" id="PTHR10590:SF22">
    <property type="entry name" value="SODIUM_NUCLEOSIDE COTRANSPORTER"/>
    <property type="match status" value="1"/>
</dbReference>
<feature type="domain" description="Concentrative nucleoside transporter C-terminal" evidence="2">
    <location>
        <begin position="297"/>
        <end position="518"/>
    </location>
</feature>
<evidence type="ECO:0000259" key="2">
    <source>
        <dbReference type="Pfam" id="PF07662"/>
    </source>
</evidence>
<feature type="transmembrane region" description="Helical" evidence="1">
    <location>
        <begin position="148"/>
        <end position="167"/>
    </location>
</feature>
<name>A0A4U5UFI2_COLLU</name>
<dbReference type="AlphaFoldDB" id="A0A4U5UFI2"/>
<feature type="transmembrane region" description="Helical" evidence="1">
    <location>
        <begin position="179"/>
        <end position="198"/>
    </location>
</feature>
<keyword evidence="1" id="KW-0812">Transmembrane</keyword>
<dbReference type="Proteomes" id="UP000298787">
    <property type="component" value="Chromosome 7"/>
</dbReference>
<keyword evidence="5" id="KW-1185">Reference proteome</keyword>
<evidence type="ECO:0000313" key="5">
    <source>
        <dbReference type="Proteomes" id="UP000298787"/>
    </source>
</evidence>
<proteinExistence type="predicted"/>
<dbReference type="STRING" id="240159.A0A4U5UFI2"/>
<feature type="transmembrane region" description="Helical" evidence="1">
    <location>
        <begin position="498"/>
        <end position="521"/>
    </location>
</feature>
<protein>
    <submittedName>
        <fullName evidence="4">Sodium/nucleoside cotransporter 2</fullName>
    </submittedName>
</protein>
<keyword evidence="1" id="KW-0472">Membrane</keyword>
<dbReference type="EMBL" id="CM014084">
    <property type="protein sequence ID" value="TKS73446.1"/>
    <property type="molecule type" value="Genomic_DNA"/>
</dbReference>
<accession>A0A4U5UFI2</accession>
<feature type="transmembrane region" description="Helical" evidence="1">
    <location>
        <begin position="354"/>
        <end position="376"/>
    </location>
</feature>
<sequence length="591" mass="63840">MHFSAESNGVQLRDITHLNGNGVYNEAFEIEEDNTTDTSSVNRQTKKTKNGLGSYLSKVSKPINATEDYIKAHAQTLKYVVLGILGAGYVAYFIAACVLNFQRATALVVLTCLAIVIKSYDLLKEYKGESISQCFRPAVRCFKSNLKWIKWIFIVVVLALLVVWLALDTSKRPEQLISFGGVCMFIVLVFLLSAHRAATFLKYTEQGSGFVFGDLINIFAFQISWIMQITMGTSPTETLSVAGNIFVGQTEAPLLIRPYLKDMTKSEIHAVLTGGFATIAGSVMGAFISFGIDATSLISASVMAAPCALAISKLSYPETEESRFKSDKNIKVSGGDEQNILEAASSGASASIGLVANIAANLIAFIAILGFVNQALSWLGSMVGHPELTFQLICSFVFMPVAFMMGVPYEDSFIVAELIGTKLFLNEFVAYQELSKLKSNRLNGLEQVIGGERQWISVRSEIITTYALCGFANFSSLGIVIGGLSSICPSRKSDISSLVMRAMLTGTCVSLVNACIAGILFNPPSNCVELFTMTDVFNATDANIQTCCEDLFKSTINNGTISFEGSWSTVANATVFLSKCCQCCGLSAAVC</sequence>
<dbReference type="Pfam" id="PF07670">
    <property type="entry name" value="Gate"/>
    <property type="match status" value="1"/>
</dbReference>
<feature type="transmembrane region" description="Helical" evidence="1">
    <location>
        <begin position="210"/>
        <end position="231"/>
    </location>
</feature>
<gene>
    <name evidence="4" type="ORF">D9C73_007525</name>
</gene>
<organism evidence="4 5">
    <name type="scientific">Collichthys lucidus</name>
    <name type="common">Big head croaker</name>
    <name type="synonym">Sciaena lucida</name>
    <dbReference type="NCBI Taxonomy" id="240159"/>
    <lineage>
        <taxon>Eukaryota</taxon>
        <taxon>Metazoa</taxon>
        <taxon>Chordata</taxon>
        <taxon>Craniata</taxon>
        <taxon>Vertebrata</taxon>
        <taxon>Euteleostomi</taxon>
        <taxon>Actinopterygii</taxon>
        <taxon>Neopterygii</taxon>
        <taxon>Teleostei</taxon>
        <taxon>Neoteleostei</taxon>
        <taxon>Acanthomorphata</taxon>
        <taxon>Eupercaria</taxon>
        <taxon>Sciaenidae</taxon>
        <taxon>Collichthys</taxon>
    </lineage>
</organism>
<feature type="transmembrane region" description="Helical" evidence="1">
    <location>
        <begin position="79"/>
        <end position="101"/>
    </location>
</feature>
<dbReference type="GO" id="GO:0005886">
    <property type="term" value="C:plasma membrane"/>
    <property type="evidence" value="ECO:0007669"/>
    <property type="project" value="TreeGrafter"/>
</dbReference>
<dbReference type="GO" id="GO:0005415">
    <property type="term" value="F:nucleoside:sodium symporter activity"/>
    <property type="evidence" value="ECO:0007669"/>
    <property type="project" value="TreeGrafter"/>
</dbReference>
<keyword evidence="1" id="KW-1133">Transmembrane helix</keyword>
<dbReference type="PANTHER" id="PTHR10590">
    <property type="entry name" value="SODIUM/NUCLEOSIDE COTRANSPORTER"/>
    <property type="match status" value="1"/>
</dbReference>
<reference evidence="4 5" key="1">
    <citation type="submission" date="2019-01" db="EMBL/GenBank/DDBJ databases">
        <title>Genome Assembly of Collichthys lucidus.</title>
        <authorList>
            <person name="Cai M."/>
            <person name="Xiao S."/>
        </authorList>
    </citation>
    <scope>NUCLEOTIDE SEQUENCE [LARGE SCALE GENOMIC DNA]</scope>
    <source>
        <strain evidence="4">JT15FE1705JMU</strain>
        <tissue evidence="4">Muscle</tissue>
    </source>
</reference>
<evidence type="ECO:0000313" key="4">
    <source>
        <dbReference type="EMBL" id="TKS73446.1"/>
    </source>
</evidence>
<feature type="transmembrane region" description="Helical" evidence="1">
    <location>
        <begin position="268"/>
        <end position="290"/>
    </location>
</feature>
<evidence type="ECO:0000256" key="1">
    <source>
        <dbReference type="SAM" id="Phobius"/>
    </source>
</evidence>
<dbReference type="InterPro" id="IPR008276">
    <property type="entry name" value="C_nuclsd_transpt"/>
</dbReference>
<feature type="transmembrane region" description="Helical" evidence="1">
    <location>
        <begin position="463"/>
        <end position="486"/>
    </location>
</feature>
<dbReference type="InterPro" id="IPR011642">
    <property type="entry name" value="Gate_dom"/>
</dbReference>
<feature type="transmembrane region" description="Helical" evidence="1">
    <location>
        <begin position="388"/>
        <end position="409"/>
    </location>
</feature>